<organism evidence="4 5">
    <name type="scientific">Halalkalibacter suaedae</name>
    <dbReference type="NCBI Taxonomy" id="2822140"/>
    <lineage>
        <taxon>Bacteria</taxon>
        <taxon>Bacillati</taxon>
        <taxon>Bacillota</taxon>
        <taxon>Bacilli</taxon>
        <taxon>Bacillales</taxon>
        <taxon>Bacillaceae</taxon>
        <taxon>Halalkalibacter</taxon>
    </lineage>
</organism>
<dbReference type="Gene3D" id="1.10.357.10">
    <property type="entry name" value="Tetracycline Repressor, domain 2"/>
    <property type="match status" value="1"/>
</dbReference>
<evidence type="ECO:0000313" key="4">
    <source>
        <dbReference type="EMBL" id="MBP3950456.1"/>
    </source>
</evidence>
<dbReference type="RefSeq" id="WP_210596099.1">
    <property type="nucleotide sequence ID" value="NZ_JAGKSQ010000002.1"/>
</dbReference>
<evidence type="ECO:0000256" key="1">
    <source>
        <dbReference type="ARBA" id="ARBA00023015"/>
    </source>
</evidence>
<dbReference type="SUPFAM" id="SSF46689">
    <property type="entry name" value="Homeodomain-like"/>
    <property type="match status" value="1"/>
</dbReference>
<dbReference type="InterPro" id="IPR036271">
    <property type="entry name" value="Tet_transcr_reg_TetR-rel_C_sf"/>
</dbReference>
<sequence length="194" mass="22089">MSPRVGLEMSQILKTAAEMIDSEGNHELTLTKLAQKLAIKPPSLYNHITNLQDLRNRLSLYGLRMLYDDMLMATTETEPDQLRALARAYITFARNHPGLYEVTLKAPEKLNDIKNEEIGKQIIDLVIKCLKPYKLSYEESIHAVRVFRSTLHGFASLERQGGFGIELSIDESIEFFLKTYVTGIKVIFRSEPSV</sequence>
<dbReference type="InterPro" id="IPR009057">
    <property type="entry name" value="Homeodomain-like_sf"/>
</dbReference>
<name>A0A941AN31_9BACI</name>
<dbReference type="Gene3D" id="1.10.10.60">
    <property type="entry name" value="Homeodomain-like"/>
    <property type="match status" value="1"/>
</dbReference>
<keyword evidence="2" id="KW-0804">Transcription</keyword>
<dbReference type="SUPFAM" id="SSF48498">
    <property type="entry name" value="Tetracyclin repressor-like, C-terminal domain"/>
    <property type="match status" value="1"/>
</dbReference>
<keyword evidence="5" id="KW-1185">Reference proteome</keyword>
<dbReference type="AlphaFoldDB" id="A0A941AN31"/>
<reference evidence="4" key="1">
    <citation type="submission" date="2021-03" db="EMBL/GenBank/DDBJ databases">
        <title>Bacillus suaedae sp. nov., isolated from Suaeda aralocaspica.</title>
        <authorList>
            <person name="Lei R.F.R."/>
        </authorList>
    </citation>
    <scope>NUCLEOTIDE SEQUENCE</scope>
    <source>
        <strain evidence="4">YZJH907-2</strain>
    </source>
</reference>
<evidence type="ECO:0000259" key="3">
    <source>
        <dbReference type="Pfam" id="PF13305"/>
    </source>
</evidence>
<proteinExistence type="predicted"/>
<dbReference type="EMBL" id="JAGKSQ010000002">
    <property type="protein sequence ID" value="MBP3950456.1"/>
    <property type="molecule type" value="Genomic_DNA"/>
</dbReference>
<protein>
    <submittedName>
        <fullName evidence="4">WHG domain-containing protein</fullName>
    </submittedName>
</protein>
<comment type="caution">
    <text evidence="4">The sequence shown here is derived from an EMBL/GenBank/DDBJ whole genome shotgun (WGS) entry which is preliminary data.</text>
</comment>
<dbReference type="Pfam" id="PF13305">
    <property type="entry name" value="TetR_C_33"/>
    <property type="match status" value="1"/>
</dbReference>
<evidence type="ECO:0000256" key="2">
    <source>
        <dbReference type="ARBA" id="ARBA00023163"/>
    </source>
</evidence>
<dbReference type="Proteomes" id="UP000678228">
    <property type="component" value="Unassembled WGS sequence"/>
</dbReference>
<feature type="domain" description="HTH-type transcriptional regulator MT1864/Rv1816-like C-terminal" evidence="3">
    <location>
        <begin position="82"/>
        <end position="179"/>
    </location>
</feature>
<gene>
    <name evidence="4" type="ORF">J7W16_04870</name>
</gene>
<dbReference type="InterPro" id="IPR025996">
    <property type="entry name" value="MT1864/Rv1816-like_C"/>
</dbReference>
<keyword evidence="1" id="KW-0805">Transcription regulation</keyword>
<evidence type="ECO:0000313" key="5">
    <source>
        <dbReference type="Proteomes" id="UP000678228"/>
    </source>
</evidence>
<accession>A0A941AN31</accession>